<evidence type="ECO:0000313" key="1">
    <source>
        <dbReference type="EMBL" id="KAK8763935.1"/>
    </source>
</evidence>
<proteinExistence type="predicted"/>
<accession>A0AAQ4DN95</accession>
<protein>
    <submittedName>
        <fullName evidence="1">Uncharacterized protein</fullName>
    </submittedName>
</protein>
<dbReference type="AlphaFoldDB" id="A0AAQ4DN95"/>
<evidence type="ECO:0000313" key="2">
    <source>
        <dbReference type="Proteomes" id="UP001321473"/>
    </source>
</evidence>
<dbReference type="InterPro" id="IPR002347">
    <property type="entry name" value="SDR_fam"/>
</dbReference>
<dbReference type="Gene3D" id="3.40.50.720">
    <property type="entry name" value="NAD(P)-binding Rossmann-like Domain"/>
    <property type="match status" value="1"/>
</dbReference>
<keyword evidence="2" id="KW-1185">Reference proteome</keyword>
<dbReference type="InterPro" id="IPR036291">
    <property type="entry name" value="NAD(P)-bd_dom_sf"/>
</dbReference>
<dbReference type="EMBL" id="JARKHS020028843">
    <property type="protein sequence ID" value="KAK8763935.1"/>
    <property type="molecule type" value="Genomic_DNA"/>
</dbReference>
<reference evidence="1 2" key="1">
    <citation type="journal article" date="2023" name="Arcadia Sci">
        <title>De novo assembly of a long-read Amblyomma americanum tick genome.</title>
        <authorList>
            <person name="Chou S."/>
            <person name="Poskanzer K.E."/>
            <person name="Rollins M."/>
            <person name="Thuy-Boun P.S."/>
        </authorList>
    </citation>
    <scope>NUCLEOTIDE SEQUENCE [LARGE SCALE GENOMIC DNA]</scope>
    <source>
        <strain evidence="1">F_SG_1</strain>
        <tissue evidence="1">Salivary glands</tissue>
    </source>
</reference>
<dbReference type="Proteomes" id="UP001321473">
    <property type="component" value="Unassembled WGS sequence"/>
</dbReference>
<dbReference type="PANTHER" id="PTHR42820">
    <property type="entry name" value="SHORT-CHAIN DEHYDROGENASE REDUCTASE"/>
    <property type="match status" value="1"/>
</dbReference>
<dbReference type="Pfam" id="PF00106">
    <property type="entry name" value="adh_short"/>
    <property type="match status" value="1"/>
</dbReference>
<dbReference type="PANTHER" id="PTHR42820:SF1">
    <property type="entry name" value="SHORT-CHAIN DEHYDROGENASE_REDUCTASE FAMILY PROTEIN"/>
    <property type="match status" value="1"/>
</dbReference>
<comment type="caution">
    <text evidence="1">The sequence shown here is derived from an EMBL/GenBank/DDBJ whole genome shotgun (WGS) entry which is preliminary data.</text>
</comment>
<organism evidence="1 2">
    <name type="scientific">Amblyomma americanum</name>
    <name type="common">Lone star tick</name>
    <dbReference type="NCBI Taxonomy" id="6943"/>
    <lineage>
        <taxon>Eukaryota</taxon>
        <taxon>Metazoa</taxon>
        <taxon>Ecdysozoa</taxon>
        <taxon>Arthropoda</taxon>
        <taxon>Chelicerata</taxon>
        <taxon>Arachnida</taxon>
        <taxon>Acari</taxon>
        <taxon>Parasitiformes</taxon>
        <taxon>Ixodida</taxon>
        <taxon>Ixodoidea</taxon>
        <taxon>Ixodidae</taxon>
        <taxon>Amblyomminae</taxon>
        <taxon>Amblyomma</taxon>
    </lineage>
</organism>
<dbReference type="SUPFAM" id="SSF51735">
    <property type="entry name" value="NAD(P)-binding Rossmann-fold domains"/>
    <property type="match status" value="1"/>
</dbReference>
<name>A0AAQ4DN95_AMBAM</name>
<sequence>MSLEGRLALVTGGASGIGKATCHALASQGATVVVADLNLDAANSVAQSLPGHLPCDKGRRAGDDCLGCRRRFHR</sequence>
<gene>
    <name evidence="1" type="ORF">V5799_033457</name>
</gene>